<dbReference type="SMART" id="SM00671">
    <property type="entry name" value="SEL1"/>
    <property type="match status" value="3"/>
</dbReference>
<proteinExistence type="predicted"/>
<dbReference type="Gene3D" id="1.25.40.10">
    <property type="entry name" value="Tetratricopeptide repeat domain"/>
    <property type="match status" value="1"/>
</dbReference>
<feature type="compositionally biased region" description="Low complexity" evidence="1">
    <location>
        <begin position="368"/>
        <end position="381"/>
    </location>
</feature>
<protein>
    <recommendedName>
        <fullName evidence="4">HCP-like protein</fullName>
    </recommendedName>
</protein>
<evidence type="ECO:0008006" key="4">
    <source>
        <dbReference type="Google" id="ProtNLM"/>
    </source>
</evidence>
<keyword evidence="3" id="KW-1185">Reference proteome</keyword>
<organism evidence="2 3">
    <name type="scientific">Neurospora intermedia</name>
    <dbReference type="NCBI Taxonomy" id="5142"/>
    <lineage>
        <taxon>Eukaryota</taxon>
        <taxon>Fungi</taxon>
        <taxon>Dikarya</taxon>
        <taxon>Ascomycota</taxon>
        <taxon>Pezizomycotina</taxon>
        <taxon>Sordariomycetes</taxon>
        <taxon>Sordariomycetidae</taxon>
        <taxon>Sordariales</taxon>
        <taxon>Sordariaceae</taxon>
        <taxon>Neurospora</taxon>
    </lineage>
</organism>
<dbReference type="Pfam" id="PF08238">
    <property type="entry name" value="Sel1"/>
    <property type="match status" value="3"/>
</dbReference>
<evidence type="ECO:0000313" key="2">
    <source>
        <dbReference type="EMBL" id="KAL0475418.1"/>
    </source>
</evidence>
<dbReference type="PANTHER" id="PTHR43628:SF1">
    <property type="entry name" value="CHITIN SYNTHASE REGULATORY FACTOR 2-RELATED"/>
    <property type="match status" value="1"/>
</dbReference>
<evidence type="ECO:0000256" key="1">
    <source>
        <dbReference type="SAM" id="MobiDB-lite"/>
    </source>
</evidence>
<reference evidence="2 3" key="1">
    <citation type="submission" date="2023-09" db="EMBL/GenBank/DDBJ databases">
        <title>Multi-omics analysis of a traditional fermented food reveals byproduct-associated fungal strains for waste-to-food upcycling.</title>
        <authorList>
            <consortium name="Lawrence Berkeley National Laboratory"/>
            <person name="Rekdal V.M."/>
            <person name="Villalobos-Escobedo J.M."/>
            <person name="Rodriguez-Valeron N."/>
            <person name="Garcia M.O."/>
            <person name="Vasquez D.P."/>
            <person name="Damayanti I."/>
            <person name="Sorensen P.M."/>
            <person name="Baidoo E.E."/>
            <person name="De Carvalho A.C."/>
            <person name="Riley R."/>
            <person name="Lipzen A."/>
            <person name="He G."/>
            <person name="Yan M."/>
            <person name="Haridas S."/>
            <person name="Daum C."/>
            <person name="Yoshinaga Y."/>
            <person name="Ng V."/>
            <person name="Grigoriev I.V."/>
            <person name="Munk R."/>
            <person name="Nuraida L."/>
            <person name="Wijaya C.H."/>
            <person name="Morales P.-C."/>
            <person name="Keasling J.D."/>
        </authorList>
    </citation>
    <scope>NUCLEOTIDE SEQUENCE [LARGE SCALE GENOMIC DNA]</scope>
    <source>
        <strain evidence="2 3">FGSC 2613</strain>
    </source>
</reference>
<dbReference type="InterPro" id="IPR052945">
    <property type="entry name" value="Mitotic_Regulator"/>
</dbReference>
<feature type="region of interest" description="Disordered" evidence="1">
    <location>
        <begin position="178"/>
        <end position="197"/>
    </location>
</feature>
<name>A0ABR3DRX6_NEUIN</name>
<dbReference type="InterPro" id="IPR006597">
    <property type="entry name" value="Sel1-like"/>
</dbReference>
<evidence type="ECO:0000313" key="3">
    <source>
        <dbReference type="Proteomes" id="UP001451303"/>
    </source>
</evidence>
<dbReference type="Proteomes" id="UP001451303">
    <property type="component" value="Unassembled WGS sequence"/>
</dbReference>
<feature type="compositionally biased region" description="Low complexity" evidence="1">
    <location>
        <begin position="254"/>
        <end position="266"/>
    </location>
</feature>
<dbReference type="InterPro" id="IPR011990">
    <property type="entry name" value="TPR-like_helical_dom_sf"/>
</dbReference>
<comment type="caution">
    <text evidence="2">The sequence shown here is derived from an EMBL/GenBank/DDBJ whole genome shotgun (WGS) entry which is preliminary data.</text>
</comment>
<feature type="region of interest" description="Disordered" evidence="1">
    <location>
        <begin position="251"/>
        <end position="381"/>
    </location>
</feature>
<dbReference type="SUPFAM" id="SSF81901">
    <property type="entry name" value="HCP-like"/>
    <property type="match status" value="1"/>
</dbReference>
<dbReference type="PANTHER" id="PTHR43628">
    <property type="entry name" value="ACTIVATOR OF C KINASE PROTEIN 1-RELATED"/>
    <property type="match status" value="1"/>
</dbReference>
<dbReference type="EMBL" id="JAVLET010000001">
    <property type="protein sequence ID" value="KAL0475418.1"/>
    <property type="molecule type" value="Genomic_DNA"/>
</dbReference>
<sequence>MKDPSPLPSSGAWLGWGLRVPKKLGDLDACPSPRTIWTLGTSSNLRVSRTEPRSLPVQERCLQLADELKDHVLSDGAGRRTQIYICIFSSKFPIRESIINHTSAIRTDGAFVDHCLFGYNNTRFLLLTTILATTTLCNLYPVFRPTTHLYPTPYSAIVIATVFTLQIMGLFAKKKHGHEKGDSEAHSPSPNTQLGAPEITFLRTDTFTEERIFPPASPVTENDADHDSYLSAETASGTPARGRLSLDVFRSNRSRSQSMSSNPKSPGAKRASRFHLHRSPVSSDNVPQDLPDVPAIVVPEGDEDKEGKEAQWEKRATMLARKNSEVRSRPGTRPASPTRSVSNDFARMRLGSGPTEAEEWPLKSENGAAAPAPSATKAVSSKAIDDDIQQAIKWHEEGNLEESTALFGKLADPEGSNNPLSQVLYGLALRHGWGCTPDAAKAVTYLSAAASNAAEIEQLALQAGLKKGGAAKGELVLAIFELANCFRHGWGIPKDPIAAKQYYETAANLGDSDAMNEVAWCYLEGFGTKKDKYTAAKYYRLAEKNGNKIMGNTWIWKEKYDPGKKK</sequence>
<feature type="compositionally biased region" description="Basic and acidic residues" evidence="1">
    <location>
        <begin position="305"/>
        <end position="328"/>
    </location>
</feature>
<gene>
    <name evidence="2" type="ORF">QR685DRAFT_593993</name>
</gene>
<accession>A0ABR3DRX6</accession>